<dbReference type="PROSITE" id="PS51193">
    <property type="entry name" value="HELICASE_ATP_BIND_2"/>
    <property type="match status" value="1"/>
</dbReference>
<evidence type="ECO:0000256" key="4">
    <source>
        <dbReference type="ARBA" id="ARBA00022840"/>
    </source>
</evidence>
<keyword evidence="3" id="KW-0378">Hydrolase</keyword>
<dbReference type="InterPro" id="IPR045028">
    <property type="entry name" value="DinG/Rad3-like"/>
</dbReference>
<dbReference type="SUPFAM" id="SSF52540">
    <property type="entry name" value="P-loop containing nucleoside triphosphate hydrolases"/>
    <property type="match status" value="1"/>
</dbReference>
<keyword evidence="10" id="KW-1185">Reference proteome</keyword>
<dbReference type="EC" id="5.6.2.3" evidence="6"/>
<dbReference type="InterPro" id="IPR014013">
    <property type="entry name" value="Helic_SF1/SF2_ATP-bd_DinG/Rad3"/>
</dbReference>
<keyword evidence="9" id="KW-0347">Helicase</keyword>
<dbReference type="EMBL" id="JAQGFR010000309">
    <property type="protein sequence ID" value="MEB8515652.1"/>
    <property type="molecule type" value="Genomic_DNA"/>
</dbReference>
<protein>
    <recommendedName>
        <fullName evidence="6">DNA 5'-3' helicase</fullName>
        <ecNumber evidence="6">5.6.2.3</ecNumber>
    </recommendedName>
</protein>
<keyword evidence="2" id="KW-0547">Nucleotide-binding</keyword>
<organism evidence="9 10">
    <name type="scientific">Acidithiobacillus ferriphilus</name>
    <dbReference type="NCBI Taxonomy" id="1689834"/>
    <lineage>
        <taxon>Bacteria</taxon>
        <taxon>Pseudomonadati</taxon>
        <taxon>Pseudomonadota</taxon>
        <taxon>Acidithiobacillia</taxon>
        <taxon>Acidithiobacillales</taxon>
        <taxon>Acidithiobacillaceae</taxon>
        <taxon>Acidithiobacillus</taxon>
    </lineage>
</organism>
<evidence type="ECO:0000256" key="3">
    <source>
        <dbReference type="ARBA" id="ARBA00022801"/>
    </source>
</evidence>
<evidence type="ECO:0000313" key="9">
    <source>
        <dbReference type="EMBL" id="MEB8515652.1"/>
    </source>
</evidence>
<evidence type="ECO:0000256" key="2">
    <source>
        <dbReference type="ARBA" id="ARBA00022741"/>
    </source>
</evidence>
<evidence type="ECO:0000259" key="8">
    <source>
        <dbReference type="PROSITE" id="PS51193"/>
    </source>
</evidence>
<dbReference type="SMART" id="SM00487">
    <property type="entry name" value="DEXDc"/>
    <property type="match status" value="1"/>
</dbReference>
<dbReference type="InterPro" id="IPR014001">
    <property type="entry name" value="Helicase_ATP-bd"/>
</dbReference>
<dbReference type="SMART" id="SM00491">
    <property type="entry name" value="HELICc2"/>
    <property type="match status" value="1"/>
</dbReference>
<dbReference type="GO" id="GO:0004386">
    <property type="term" value="F:helicase activity"/>
    <property type="evidence" value="ECO:0007669"/>
    <property type="project" value="UniProtKB-KW"/>
</dbReference>
<dbReference type="PANTHER" id="PTHR11472:SF34">
    <property type="entry name" value="REGULATOR OF TELOMERE ELONGATION HELICASE 1"/>
    <property type="match status" value="1"/>
</dbReference>
<dbReference type="Pfam" id="PF13307">
    <property type="entry name" value="Helicase_C_2"/>
    <property type="match status" value="1"/>
</dbReference>
<comment type="similarity">
    <text evidence="5">Belongs to the helicase family. DinG subfamily.</text>
</comment>
<dbReference type="Gene3D" id="3.40.50.300">
    <property type="entry name" value="P-loop containing nucleotide triphosphate hydrolases"/>
    <property type="match status" value="2"/>
</dbReference>
<dbReference type="Proteomes" id="UP001308776">
    <property type="component" value="Unassembled WGS sequence"/>
</dbReference>
<evidence type="ECO:0000256" key="7">
    <source>
        <dbReference type="ARBA" id="ARBA00048954"/>
    </source>
</evidence>
<evidence type="ECO:0000313" key="10">
    <source>
        <dbReference type="Proteomes" id="UP001308776"/>
    </source>
</evidence>
<evidence type="ECO:0000256" key="1">
    <source>
        <dbReference type="ARBA" id="ARBA00001966"/>
    </source>
</evidence>
<gene>
    <name evidence="9" type="ORF">OW717_16595</name>
</gene>
<dbReference type="InterPro" id="IPR006555">
    <property type="entry name" value="ATP-dep_Helicase_C"/>
</dbReference>
<keyword evidence="4" id="KW-0067">ATP-binding</keyword>
<sequence>MVSGVIGEGEDWSVLLGQGGALAQVLPQFRAREQQQAMAAQVAHTLRDGGVALIEAGTGTGKTFAYLLPAMLSGRKVLVSTGSKALQDQILEKDFPLLLRTTGKPLRVSRLKGRANYLCRHRLQRFSAEGVAPALAAPLARVADWAGQTREGDVGELTSVPEDSPVWPLVTSTRDNCLGSDCPEYGRCHVIEARRQAQEADILVVNHHLLFSDLALKANGMGDLLPRVEAMVLDEAHQVLELASRYFGQQLSSHQLWDWARDSRTETLTEAGDDECLLAAAAQVETLTTAWRTALGPGEERGSWTLQTDKMQSVAFARLRQAVAELSQALTAAATRGKGLEQCAARGAALLATVDFFTAHNTPNMVFWQEKKTRTVQLHATPLDVSASLQRHLLEPVESVILTSATLRVGGSFASTERALGLTGASTFTAASPFDYARQSLLYMPPAMPEPNHPTYTHACLEAAVPIIEASGGRTFFLFTSHRALQEAAAALPQRLSFPILVQGSMPRPRLLDRFRSLGNAVLLGAASFWEGVDVQGEALSCVIIDKLPFANPADPILRARTEQCQAAGGEPFRELQIPQAVIALRQGVGRLIRSEADRGVLMLCDPRLRTKGYGRIFLDSLPPMQRVSDLDAIQAFWRGKA</sequence>
<comment type="cofactor">
    <cofactor evidence="1">
        <name>[4Fe-4S] cluster</name>
        <dbReference type="ChEBI" id="CHEBI:49883"/>
    </cofactor>
</comment>
<comment type="caution">
    <text evidence="9">The sequence shown here is derived from an EMBL/GenBank/DDBJ whole genome shotgun (WGS) entry which is preliminary data.</text>
</comment>
<dbReference type="RefSeq" id="WP_226817469.1">
    <property type="nucleotide sequence ID" value="NZ_CP080536.1"/>
</dbReference>
<evidence type="ECO:0000256" key="6">
    <source>
        <dbReference type="ARBA" id="ARBA00044969"/>
    </source>
</evidence>
<name>A0ABU6FUR0_9PROT</name>
<dbReference type="InterPro" id="IPR027417">
    <property type="entry name" value="P-loop_NTPase"/>
</dbReference>
<accession>A0ABU6FUR0</accession>
<reference evidence="9 10" key="1">
    <citation type="submission" date="2022-11" db="EMBL/GenBank/DDBJ databases">
        <title>Comparative genomics analysis of Acidithiobacillus ferriphilus.</title>
        <authorList>
            <person name="Ma L."/>
        </authorList>
    </citation>
    <scope>NUCLEOTIDE SEQUENCE [LARGE SCALE GENOMIC DNA]</scope>
    <source>
        <strain evidence="9 10">DY15</strain>
    </source>
</reference>
<comment type="catalytic activity">
    <reaction evidence="7">
        <text>ATP + H2O = ADP + phosphate + H(+)</text>
        <dbReference type="Rhea" id="RHEA:13065"/>
        <dbReference type="ChEBI" id="CHEBI:15377"/>
        <dbReference type="ChEBI" id="CHEBI:15378"/>
        <dbReference type="ChEBI" id="CHEBI:30616"/>
        <dbReference type="ChEBI" id="CHEBI:43474"/>
        <dbReference type="ChEBI" id="CHEBI:456216"/>
        <dbReference type="EC" id="5.6.2.3"/>
    </reaction>
</comment>
<evidence type="ECO:0000256" key="5">
    <source>
        <dbReference type="ARBA" id="ARBA00038058"/>
    </source>
</evidence>
<dbReference type="Pfam" id="PF00270">
    <property type="entry name" value="DEAD"/>
    <property type="match status" value="1"/>
</dbReference>
<dbReference type="PANTHER" id="PTHR11472">
    <property type="entry name" value="DNA REPAIR DEAD HELICASE RAD3/XP-D SUBFAMILY MEMBER"/>
    <property type="match status" value="1"/>
</dbReference>
<feature type="domain" description="Helicase ATP-binding" evidence="8">
    <location>
        <begin position="21"/>
        <end position="281"/>
    </location>
</feature>
<dbReference type="InterPro" id="IPR011545">
    <property type="entry name" value="DEAD/DEAH_box_helicase_dom"/>
</dbReference>
<proteinExistence type="inferred from homology"/>